<feature type="chain" id="PRO_5037837609" description="PilY1 beta-propeller domain-containing protein" evidence="3">
    <location>
        <begin position="24"/>
        <end position="1495"/>
    </location>
</feature>
<gene>
    <name evidence="5" type="ORF">IWH25_17010</name>
</gene>
<keyword evidence="1" id="KW-0479">Metal-binding</keyword>
<dbReference type="EMBL" id="CP064781">
    <property type="protein sequence ID" value="QRJ63422.1"/>
    <property type="molecule type" value="Genomic_DNA"/>
</dbReference>
<dbReference type="Proteomes" id="UP000663444">
    <property type="component" value="Chromosome"/>
</dbReference>
<evidence type="ECO:0000259" key="4">
    <source>
        <dbReference type="Pfam" id="PF05567"/>
    </source>
</evidence>
<organism evidence="5 6">
    <name type="scientific">Azospira restricta</name>
    <dbReference type="NCBI Taxonomy" id="404405"/>
    <lineage>
        <taxon>Bacteria</taxon>
        <taxon>Pseudomonadati</taxon>
        <taxon>Pseudomonadota</taxon>
        <taxon>Betaproteobacteria</taxon>
        <taxon>Rhodocyclales</taxon>
        <taxon>Rhodocyclaceae</taxon>
        <taxon>Azospira</taxon>
    </lineage>
</organism>
<dbReference type="Pfam" id="PF05567">
    <property type="entry name" value="T4P_PilY1"/>
    <property type="match status" value="1"/>
</dbReference>
<feature type="signal peptide" evidence="3">
    <location>
        <begin position="1"/>
        <end position="23"/>
    </location>
</feature>
<dbReference type="InterPro" id="IPR023366">
    <property type="entry name" value="ATP_synth_asu-like_sf"/>
</dbReference>
<accession>A0A974PXS9</accession>
<evidence type="ECO:0000313" key="6">
    <source>
        <dbReference type="Proteomes" id="UP000663444"/>
    </source>
</evidence>
<dbReference type="GO" id="GO:0046872">
    <property type="term" value="F:metal ion binding"/>
    <property type="evidence" value="ECO:0007669"/>
    <property type="project" value="UniProtKB-KW"/>
</dbReference>
<dbReference type="RefSeq" id="WP_203386949.1">
    <property type="nucleotide sequence ID" value="NZ_CP064781.1"/>
</dbReference>
<evidence type="ECO:0000256" key="1">
    <source>
        <dbReference type="ARBA" id="ARBA00022723"/>
    </source>
</evidence>
<sequence>MSMKTISRAVVGALLAAATVSFADDIDLYVGGEQVTGAETNVVIFLDNSANWSNASGWPATQGEAELDALKAVIDTLNDSINVGVMMHTRTGTTSGAYVRFAVRPMNATNRAKLKEVFDDIKSTAPNAPQDKVAQSADGDHAIEEVFRYFNSKALGFTAARDTKEDYTNNTAYYDVGGGVSAALDTKANPASALGTHAYATSAATTYSGPASSNAGCAKNYLVWIGNTSLDGSTDTSRLTAAAALIGETASTTQISVSGNSQPGSVMIDEWARFMYQYGVPTTIDDPARPGHKKMNKIITYAVDTFPADPAPTACIGDTTGGAQQIGQHYVMQSVATAGGGKCYPAANTSQLSVALAKIFSEIQAVNSVFASASLPVSVNTQGTFENQIYIGMFRPDSSARPRWLGNLKEYKFARYCDENSNDKVDSGEAIADNVTNPTCSSTDKLKLFLADRNNNPAVDQRTTAEGGTGFLDLNAVSHWTTEQSPGFWSFFPDPVAGTDDSPDGPLVERGGAAFKLRNQFASGRNLYTCLGTCLSGAAGTSLNTQTFTTSNTTITGMLNPGGKSVTLARSGNTVTATASAAHGFAVGDTVTITGATTPAEYLGAKTIVSVPTSTTFTFGVTEMPLDDTGNAKVSVAQGSFALADIDVTVSDWTTGAATATSQTNPGGYVVGDTLLITGGSQSYVNSAAGGATVNAAGGGTFSYALTVPVPVSPATTAGVNSIGGTDRNSASVQRQENLVVVDAGSRVDNVITPGLTTVTLKNVVPTEYNVVGRTIEQEGTDCNNLVAGWAPVPTTGSDRQRYFCFRLFTLTNSTATAQKILDPQPVNITRSVGSQVATATLKNAASPNLSGSTLTISGSVGYDGAWALGGAYPGGDPAGAGTFAIAADGRSFTFGPITLSPGAPSGTYTATPGLATTTVAAANLINWVRGMDVVNDENQNNSFTDVRASIHADVLHSRPLMFNYGGSTGVVGYYGSNDGLLHAIKGGTTDSDGNELWAFIPEEFVSYSKLSRLYLNEPQVRFPNLLCGITPAPTQRDYFWDGVMSGYQTPDGTASTAPSKSLLFAAMRRGGRAVYALNVTDPANPKFQWRITNASTGYSDLGQTWSEVKPIRLKGVESGSGVTKQAVVFGAGYDPTEEDKPSGSLRSPTMGRGVYVADMDTGALLAFLQPPASVKKYSFTADVTPVDVDGDGNVDRIYAVDTGGNLFRFDADQTAAPGTTWTTYHLAKLGDVDDNGGTDARKFLFAPAVAPTLDIATGQAAYFVAMGSGDREKPLKHPVTVTCPAYYGGSGTFGAAVQDRFYSILDKVQIGSDPTTINASPIVESNLIEVNANPNSLTAFDMGSTAKGWYISLKNETDATTTLDEEKTVNSPQVVGGVMFFATNTPQRPDTSLGICSNLGQALGYAVDPYTGLPAFNRDNTSGTTKAVNYAATLTGGGLSPTVTSGVVMIGGKPYYGIIGGGGGGVEGGVIRSDKVNQNPPGMRKKVYWFYRAD</sequence>
<protein>
    <recommendedName>
        <fullName evidence="4">PilY1 beta-propeller domain-containing protein</fullName>
    </recommendedName>
</protein>
<keyword evidence="3" id="KW-0732">Signal</keyword>
<dbReference type="KEGG" id="ares:IWH25_17010"/>
<name>A0A974PXS9_9RHOO</name>
<keyword evidence="2" id="KW-0106">Calcium</keyword>
<reference evidence="5" key="1">
    <citation type="submission" date="2020-11" db="EMBL/GenBank/DDBJ databases">
        <title>Azospira restricta DSM 18626 genome sequence.</title>
        <authorList>
            <person name="Moe W.M."/>
        </authorList>
    </citation>
    <scope>NUCLEOTIDE SEQUENCE</scope>
    <source>
        <strain evidence="5">DSM 18626</strain>
    </source>
</reference>
<dbReference type="Gene3D" id="2.40.30.20">
    <property type="match status" value="1"/>
</dbReference>
<feature type="domain" description="PilY1 beta-propeller" evidence="4">
    <location>
        <begin position="974"/>
        <end position="1212"/>
    </location>
</feature>
<evidence type="ECO:0000256" key="2">
    <source>
        <dbReference type="ARBA" id="ARBA00022837"/>
    </source>
</evidence>
<evidence type="ECO:0000256" key="3">
    <source>
        <dbReference type="SAM" id="SignalP"/>
    </source>
</evidence>
<proteinExistence type="predicted"/>
<evidence type="ECO:0000313" key="5">
    <source>
        <dbReference type="EMBL" id="QRJ63422.1"/>
    </source>
</evidence>
<keyword evidence="6" id="KW-1185">Reference proteome</keyword>
<dbReference type="InterPro" id="IPR008707">
    <property type="entry name" value="B-propeller_PilY1"/>
</dbReference>